<evidence type="ECO:0000256" key="3">
    <source>
        <dbReference type="ARBA" id="ARBA00004752"/>
    </source>
</evidence>
<evidence type="ECO:0000259" key="30">
    <source>
        <dbReference type="Pfam" id="PF14814"/>
    </source>
</evidence>
<evidence type="ECO:0000256" key="21">
    <source>
        <dbReference type="ARBA" id="ARBA00049902"/>
    </source>
</evidence>
<dbReference type="InterPro" id="IPR050396">
    <property type="entry name" value="Glycosyltr_51/Transpeptidase"/>
</dbReference>
<proteinExistence type="inferred from homology"/>
<keyword evidence="18 24" id="KW-0961">Cell wall biogenesis/degradation</keyword>
<feature type="active site" description="Acyl-ester intermediate; for transpeptidase activity" evidence="25">
    <location>
        <position position="485"/>
    </location>
</feature>
<evidence type="ECO:0000256" key="7">
    <source>
        <dbReference type="ARBA" id="ARBA00022475"/>
    </source>
</evidence>
<gene>
    <name evidence="31" type="primary">mrcB</name>
    <name evidence="31" type="ORF">NCTC12871_00001</name>
</gene>
<dbReference type="Gene3D" id="3.40.710.10">
    <property type="entry name" value="DD-peptidase/beta-lactamase superfamily"/>
    <property type="match status" value="1"/>
</dbReference>
<dbReference type="RefSeq" id="WP_126597815.1">
    <property type="nucleotide sequence ID" value="NZ_LR134510.1"/>
</dbReference>
<dbReference type="InterPro" id="IPR011813">
    <property type="entry name" value="PBP_1b"/>
</dbReference>
<dbReference type="PANTHER" id="PTHR32282:SF11">
    <property type="entry name" value="PENICILLIN-BINDING PROTEIN 1B"/>
    <property type="match status" value="1"/>
</dbReference>
<comment type="catalytic activity">
    <reaction evidence="21">
        <text>[GlcNAc-(1-&gt;4)-Mur2Ac(oyl-L-Ala-gamma-D-Glu-L-Lys-D-Ala-D-Ala)](n)-di-trans,octa-cis-undecaprenyl diphosphate + beta-D-GlcNAc-(1-&gt;4)-Mur2Ac(oyl-L-Ala-gamma-D-Glu-L-Lys-D-Ala-D-Ala)-di-trans,octa-cis-undecaprenyl diphosphate = [GlcNAc-(1-&gt;4)-Mur2Ac(oyl-L-Ala-gamma-D-Glu-L-Lys-D-Ala-D-Ala)](n+1)-di-trans,octa-cis-undecaprenyl diphosphate + di-trans,octa-cis-undecaprenyl diphosphate + H(+)</text>
        <dbReference type="Rhea" id="RHEA:23708"/>
        <dbReference type="Rhea" id="RHEA-COMP:9602"/>
        <dbReference type="Rhea" id="RHEA-COMP:9603"/>
        <dbReference type="ChEBI" id="CHEBI:15378"/>
        <dbReference type="ChEBI" id="CHEBI:58405"/>
        <dbReference type="ChEBI" id="CHEBI:60033"/>
        <dbReference type="ChEBI" id="CHEBI:78435"/>
        <dbReference type="EC" id="2.4.99.28"/>
    </reaction>
</comment>
<evidence type="ECO:0000256" key="16">
    <source>
        <dbReference type="ARBA" id="ARBA00023251"/>
    </source>
</evidence>
<keyword evidence="15 27" id="KW-0472">Membrane</keyword>
<keyword evidence="8" id="KW-0121">Carboxypeptidase</keyword>
<evidence type="ECO:0000256" key="14">
    <source>
        <dbReference type="ARBA" id="ARBA00022984"/>
    </source>
</evidence>
<evidence type="ECO:0000256" key="11">
    <source>
        <dbReference type="ARBA" id="ARBA00022679"/>
    </source>
</evidence>
<evidence type="ECO:0000259" key="28">
    <source>
        <dbReference type="Pfam" id="PF00905"/>
    </source>
</evidence>
<dbReference type="InterPro" id="IPR036950">
    <property type="entry name" value="PBP_transglycosylase"/>
</dbReference>
<dbReference type="GO" id="GO:0071555">
    <property type="term" value="P:cell wall organization"/>
    <property type="evidence" value="ECO:0007669"/>
    <property type="project" value="UniProtKB-UniRule"/>
</dbReference>
<dbReference type="GO" id="GO:0009002">
    <property type="term" value="F:serine-type D-Ala-D-Ala carboxypeptidase activity"/>
    <property type="evidence" value="ECO:0007669"/>
    <property type="project" value="UniProtKB-EC"/>
</dbReference>
<keyword evidence="13 24" id="KW-0133">Cell shape</keyword>
<reference evidence="31 32" key="1">
    <citation type="submission" date="2018-12" db="EMBL/GenBank/DDBJ databases">
        <authorList>
            <consortium name="Pathogen Informatics"/>
        </authorList>
    </citation>
    <scope>NUCLEOTIDE SEQUENCE [LARGE SCALE GENOMIC DNA]</scope>
    <source>
        <strain evidence="31 32">NCTC12871</strain>
    </source>
</reference>
<evidence type="ECO:0000256" key="25">
    <source>
        <dbReference type="PIRSR" id="PIRSR002799-1"/>
    </source>
</evidence>
<dbReference type="SUPFAM" id="SSF56601">
    <property type="entry name" value="beta-lactamase/transpeptidase-like"/>
    <property type="match status" value="1"/>
</dbReference>
<evidence type="ECO:0000259" key="29">
    <source>
        <dbReference type="Pfam" id="PF00912"/>
    </source>
</evidence>
<evidence type="ECO:0000256" key="12">
    <source>
        <dbReference type="ARBA" id="ARBA00022801"/>
    </source>
</evidence>
<evidence type="ECO:0000256" key="9">
    <source>
        <dbReference type="ARBA" id="ARBA00022670"/>
    </source>
</evidence>
<comment type="similarity">
    <text evidence="4 24">In the C-terminal section; belongs to the transpeptidase family.</text>
</comment>
<evidence type="ECO:0000256" key="10">
    <source>
        <dbReference type="ARBA" id="ARBA00022676"/>
    </source>
</evidence>
<dbReference type="EMBL" id="LR134510">
    <property type="protein sequence ID" value="VEJ08599.1"/>
    <property type="molecule type" value="Genomic_DNA"/>
</dbReference>
<evidence type="ECO:0000256" key="15">
    <source>
        <dbReference type="ARBA" id="ARBA00023136"/>
    </source>
</evidence>
<dbReference type="GO" id="GO:0030288">
    <property type="term" value="C:outer membrane-bounded periplasmic space"/>
    <property type="evidence" value="ECO:0007669"/>
    <property type="project" value="TreeGrafter"/>
</dbReference>
<feature type="active site" description="Proton donor; for transglycosylase activity" evidence="25">
    <location>
        <position position="209"/>
    </location>
</feature>
<comment type="pathway">
    <text evidence="22">Glycan biosynthesis.</text>
</comment>
<dbReference type="Pfam" id="PF00912">
    <property type="entry name" value="Transgly"/>
    <property type="match status" value="1"/>
</dbReference>
<comment type="function">
    <text evidence="1 24">Cell wall formation. Synthesis of cross-linked peptidoglycan from the lipid intermediates. The enzyme has a penicillin-insensitive transglycosylase N-terminal domain (formation of linear glycan strands) and a penicillin-sensitive transpeptidase C-terminal domain (cross-linking of the peptide subunits).</text>
</comment>
<evidence type="ECO:0000256" key="17">
    <source>
        <dbReference type="ARBA" id="ARBA00023268"/>
    </source>
</evidence>
<feature type="domain" description="Penicillin-binding protein transpeptidase" evidence="28">
    <location>
        <begin position="447"/>
        <end position="711"/>
    </location>
</feature>
<keyword evidence="7" id="KW-1003">Cell membrane</keyword>
<dbReference type="GO" id="GO:0005886">
    <property type="term" value="C:plasma membrane"/>
    <property type="evidence" value="ECO:0007669"/>
    <property type="project" value="UniProtKB-SubCell"/>
</dbReference>
<protein>
    <recommendedName>
        <fullName evidence="6 23">Penicillin-binding protein 1B</fullName>
        <shortName evidence="24">PBP-1b</shortName>
        <shortName evidence="24">PBP1b</shortName>
    </recommendedName>
    <alternativeName>
        <fullName evidence="19 24">Murein polymerase</fullName>
    </alternativeName>
</protein>
<evidence type="ECO:0000256" key="23">
    <source>
        <dbReference type="NCBIfam" id="TIGR02071"/>
    </source>
</evidence>
<evidence type="ECO:0000256" key="20">
    <source>
        <dbReference type="ARBA" id="ARBA00034000"/>
    </source>
</evidence>
<dbReference type="PANTHER" id="PTHR32282">
    <property type="entry name" value="BINDING PROTEIN TRANSPEPTIDASE, PUTATIVE-RELATED"/>
    <property type="match status" value="1"/>
</dbReference>
<evidence type="ECO:0000256" key="26">
    <source>
        <dbReference type="SAM" id="MobiDB-lite"/>
    </source>
</evidence>
<evidence type="ECO:0000256" key="24">
    <source>
        <dbReference type="PIRNR" id="PIRNR002799"/>
    </source>
</evidence>
<dbReference type="Pfam" id="PF14814">
    <property type="entry name" value="UB2H"/>
    <property type="match status" value="1"/>
</dbReference>
<dbReference type="InterPro" id="IPR012338">
    <property type="entry name" value="Beta-lactam/transpept-like"/>
</dbReference>
<keyword evidence="11 24" id="KW-0808">Transferase</keyword>
<dbReference type="FunFam" id="1.10.3810.10:FF:000002">
    <property type="entry name" value="Penicillin-binding protein 1B"/>
    <property type="match status" value="1"/>
</dbReference>
<keyword evidence="14 24" id="KW-0573">Peptidoglycan synthesis</keyword>
<keyword evidence="16" id="KW-0046">Antibiotic resistance</keyword>
<dbReference type="GO" id="GO:0008658">
    <property type="term" value="F:penicillin binding"/>
    <property type="evidence" value="ECO:0007669"/>
    <property type="project" value="UniProtKB-UniRule"/>
</dbReference>
<dbReference type="GO" id="GO:0008360">
    <property type="term" value="P:regulation of cell shape"/>
    <property type="evidence" value="ECO:0007669"/>
    <property type="project" value="UniProtKB-UniRule"/>
</dbReference>
<evidence type="ECO:0000256" key="8">
    <source>
        <dbReference type="ARBA" id="ARBA00022645"/>
    </source>
</evidence>
<feature type="domain" description="Bifunctional transglycosylase second" evidence="30">
    <location>
        <begin position="94"/>
        <end position="169"/>
    </location>
</feature>
<dbReference type="InterPro" id="IPR023346">
    <property type="entry name" value="Lysozyme-like_dom_sf"/>
</dbReference>
<evidence type="ECO:0000256" key="1">
    <source>
        <dbReference type="ARBA" id="ARBA00002624"/>
    </source>
</evidence>
<evidence type="ECO:0000256" key="27">
    <source>
        <dbReference type="SAM" id="Phobius"/>
    </source>
</evidence>
<feature type="region of interest" description="Disordered" evidence="26">
    <location>
        <begin position="1"/>
        <end position="24"/>
    </location>
</feature>
<dbReference type="NCBIfam" id="TIGR02071">
    <property type="entry name" value="PBP_1b"/>
    <property type="match status" value="1"/>
</dbReference>
<feature type="domain" description="Glycosyl transferase family 51" evidence="29">
    <location>
        <begin position="179"/>
        <end position="354"/>
    </location>
</feature>
<evidence type="ECO:0000313" key="32">
    <source>
        <dbReference type="Proteomes" id="UP000279799"/>
    </source>
</evidence>
<accession>A0A448TRG8</accession>
<keyword evidence="27" id="KW-0812">Transmembrane</keyword>
<dbReference type="GO" id="GO:0008955">
    <property type="term" value="F:peptidoglycan glycosyltransferase activity"/>
    <property type="evidence" value="ECO:0007669"/>
    <property type="project" value="UniProtKB-UniRule"/>
</dbReference>
<name>A0A448TRG8_9PAST</name>
<keyword evidence="27" id="KW-1133">Transmembrane helix</keyword>
<dbReference type="InterPro" id="IPR001264">
    <property type="entry name" value="Glyco_trans_51"/>
</dbReference>
<keyword evidence="10 24" id="KW-0328">Glycosyltransferase</keyword>
<evidence type="ECO:0000256" key="6">
    <source>
        <dbReference type="ARBA" id="ARBA00018637"/>
    </source>
</evidence>
<dbReference type="InterPro" id="IPR028166">
    <property type="entry name" value="UB2H"/>
</dbReference>
<dbReference type="UniPathway" id="UPA00219"/>
<dbReference type="Gene3D" id="1.20.5.100">
    <property type="entry name" value="Cytochrome c1, transmembrane anchor, C-terminal"/>
    <property type="match status" value="1"/>
</dbReference>
<evidence type="ECO:0000256" key="2">
    <source>
        <dbReference type="ARBA" id="ARBA00004236"/>
    </source>
</evidence>
<dbReference type="PIRSF" id="PIRSF002799">
    <property type="entry name" value="PBP_1b"/>
    <property type="match status" value="1"/>
</dbReference>
<evidence type="ECO:0000256" key="18">
    <source>
        <dbReference type="ARBA" id="ARBA00023316"/>
    </source>
</evidence>
<dbReference type="Gene3D" id="3.30.2060.10">
    <property type="entry name" value="Penicillin-binding protein 1b domain"/>
    <property type="match status" value="1"/>
</dbReference>
<dbReference type="GO" id="GO:0009274">
    <property type="term" value="C:peptidoglycan-based cell wall"/>
    <property type="evidence" value="ECO:0007669"/>
    <property type="project" value="UniProtKB-UniRule"/>
</dbReference>
<dbReference type="InterPro" id="IPR001460">
    <property type="entry name" value="PCN-bd_Tpept"/>
</dbReference>
<sequence>MSKPPVRRRTTTTKKTTRTKAKKSKKSRLKTLRDFCSNHKKGITLSLKISVTLLCALGIYGVYLDGKIRHRMDGPLWQLPAEVYARIPDIALKNQVSVQDVLRILKENGYQQTNMIANPGDYQWQDGNLLLLTRAFAFPNDVEPQRLLRLHFSQDQLVRIEDLNKYQLLDHFSLAPKLIAMLQSDKEDRLALSLNHFPRLLIDTLVLTEDRDFFEHDGINPVSIARAALANLRAGHSVQGGSTLTQQVVKNLFLTNKRSFIRKFNEAYMALLLDYRYSKNRILETYLNEVYLGQMGDTQIHGFALASLFYFNRPINEISLDKIALLVGMVKGPSLYNPWRHPENALKRRNVVLGILRDQKVIDNSLYELLSHRPLGVQEKGQIAQSFPAFIQLLRRELQADLGANVSQLSGTRIFTTLDVNQQKAAEAALTQQLQNINKRRRVPLEGAIVIADYKTGGIRALIGGANTQFAGFNRAVDSRRQIGSLVKPSVYLTALSEPTRFALNTKLDNQPISIKQSNGTYWQPRNYDRQYSAPVTLINALTHSMNIPTVNLGLEVGLKKIIATQKAMGWENADIPQVPSALLGVYSLSPYEVTRLYQTLANEGKKIPLHVFTDITNRKGDVLYHNKITADQVVPPQASFLTLFAMQNVVKNGTARNLQSQFANLNLAGKTGTTNRSRDAWFVGIDGQDVTTIWVGRDNNDPTNLTGATGALPIYKQYLTRYPVTPLQLAQPADIDWAGINYNGDWQCDLPYKIPYWKTDNSSVCDGSKKSVTRSIWDFFWGK</sequence>
<evidence type="ECO:0000313" key="31">
    <source>
        <dbReference type="EMBL" id="VEJ08599.1"/>
    </source>
</evidence>
<keyword evidence="12" id="KW-0378">Hydrolase</keyword>
<dbReference type="Pfam" id="PF00905">
    <property type="entry name" value="Transpeptidase"/>
    <property type="match status" value="1"/>
</dbReference>
<dbReference type="Gene3D" id="1.10.3810.10">
    <property type="entry name" value="Biosynthetic peptidoglycan transglycosylase-like"/>
    <property type="match status" value="1"/>
</dbReference>
<comment type="subcellular location">
    <subcellularLocation>
        <location evidence="2">Cell membrane</location>
    </subcellularLocation>
</comment>
<dbReference type="GO" id="GO:0009252">
    <property type="term" value="P:peptidoglycan biosynthetic process"/>
    <property type="evidence" value="ECO:0007669"/>
    <property type="project" value="UniProtKB-UniRule"/>
</dbReference>
<keyword evidence="9" id="KW-0645">Protease</keyword>
<comment type="pathway">
    <text evidence="3 24">Cell wall biogenesis; peptidoglycan biosynthesis.</text>
</comment>
<keyword evidence="32" id="KW-1185">Reference proteome</keyword>
<evidence type="ECO:0000256" key="22">
    <source>
        <dbReference type="ARBA" id="ARBA00060592"/>
    </source>
</evidence>
<dbReference type="SUPFAM" id="SSF53955">
    <property type="entry name" value="Lysozyme-like"/>
    <property type="match status" value="1"/>
</dbReference>
<evidence type="ECO:0000256" key="4">
    <source>
        <dbReference type="ARBA" id="ARBA00007090"/>
    </source>
</evidence>
<organism evidence="31 32">
    <name type="scientific">Actinobacillus delphinicola</name>
    <dbReference type="NCBI Taxonomy" id="51161"/>
    <lineage>
        <taxon>Bacteria</taxon>
        <taxon>Pseudomonadati</taxon>
        <taxon>Pseudomonadota</taxon>
        <taxon>Gammaproteobacteria</taxon>
        <taxon>Pasteurellales</taxon>
        <taxon>Pasteurellaceae</taxon>
        <taxon>Actinobacillus</taxon>
    </lineage>
</organism>
<dbReference type="Proteomes" id="UP000279799">
    <property type="component" value="Chromosome"/>
</dbReference>
<dbReference type="AlphaFoldDB" id="A0A448TRG8"/>
<evidence type="ECO:0000256" key="19">
    <source>
        <dbReference type="ARBA" id="ARBA00032454"/>
    </source>
</evidence>
<dbReference type="GO" id="GO:0006508">
    <property type="term" value="P:proteolysis"/>
    <property type="evidence" value="ECO:0007669"/>
    <property type="project" value="UniProtKB-KW"/>
</dbReference>
<dbReference type="OrthoDB" id="9766909at2"/>
<evidence type="ECO:0000256" key="5">
    <source>
        <dbReference type="ARBA" id="ARBA00007739"/>
    </source>
</evidence>
<comment type="catalytic activity">
    <reaction evidence="20">
        <text>Preferential cleavage: (Ac)2-L-Lys-D-Ala-|-D-Ala. Also transpeptidation of peptidyl-alanyl moieties that are N-acyl substituents of D-alanine.</text>
        <dbReference type="EC" id="3.4.16.4"/>
    </reaction>
</comment>
<feature type="transmembrane region" description="Helical" evidence="27">
    <location>
        <begin position="43"/>
        <end position="63"/>
    </location>
</feature>
<keyword evidence="17" id="KW-0511">Multifunctional enzyme</keyword>
<comment type="similarity">
    <text evidence="5 24">In the N-terminal section; belongs to the glycosyltransferase 51 family.</text>
</comment>
<dbReference type="KEGG" id="adp:NCTC12871_00001"/>
<evidence type="ECO:0000256" key="13">
    <source>
        <dbReference type="ARBA" id="ARBA00022960"/>
    </source>
</evidence>
<dbReference type="GO" id="GO:0046677">
    <property type="term" value="P:response to antibiotic"/>
    <property type="evidence" value="ECO:0007669"/>
    <property type="project" value="UniProtKB-UniRule"/>
</dbReference>